<feature type="region of interest" description="Disordered" evidence="2">
    <location>
        <begin position="1"/>
        <end position="43"/>
    </location>
</feature>
<dbReference type="Gene3D" id="3.30.160.60">
    <property type="entry name" value="Classic Zinc Finger"/>
    <property type="match status" value="2"/>
</dbReference>
<dbReference type="Proteomes" id="UP000326340">
    <property type="component" value="Unassembled WGS sequence"/>
</dbReference>
<dbReference type="PANTHER" id="PTHR23225:SF2">
    <property type="entry name" value="AT09679P-RELATED"/>
    <property type="match status" value="1"/>
</dbReference>
<feature type="region of interest" description="Disordered" evidence="2">
    <location>
        <begin position="741"/>
        <end position="801"/>
    </location>
</feature>
<feature type="compositionally biased region" description="Basic and acidic residues" evidence="2">
    <location>
        <begin position="931"/>
        <end position="942"/>
    </location>
</feature>
<keyword evidence="5" id="KW-1185">Reference proteome</keyword>
<dbReference type="PROSITE" id="PS00028">
    <property type="entry name" value="ZINC_FINGER_C2H2_1"/>
    <property type="match status" value="3"/>
</dbReference>
<dbReference type="InterPro" id="IPR039970">
    <property type="entry name" value="TF_Grauzone"/>
</dbReference>
<feature type="domain" description="C2H2-type" evidence="3">
    <location>
        <begin position="545"/>
        <end position="569"/>
    </location>
</feature>
<dbReference type="PROSITE" id="PS50157">
    <property type="entry name" value="ZINC_FINGER_C2H2_2"/>
    <property type="match status" value="1"/>
</dbReference>
<dbReference type="EMBL" id="PUHP01000447">
    <property type="protein sequence ID" value="TQN69961.1"/>
    <property type="molecule type" value="Genomic_DNA"/>
</dbReference>
<feature type="region of interest" description="Disordered" evidence="2">
    <location>
        <begin position="894"/>
        <end position="957"/>
    </location>
</feature>
<accession>A0A5Q4BT53</accession>
<feature type="region of interest" description="Disordered" evidence="2">
    <location>
        <begin position="79"/>
        <end position="114"/>
    </location>
</feature>
<feature type="region of interest" description="Disordered" evidence="2">
    <location>
        <begin position="1177"/>
        <end position="1196"/>
    </location>
</feature>
<organism evidence="4 5">
    <name type="scientific">Colletotrichum shisoi</name>
    <dbReference type="NCBI Taxonomy" id="2078593"/>
    <lineage>
        <taxon>Eukaryota</taxon>
        <taxon>Fungi</taxon>
        <taxon>Dikarya</taxon>
        <taxon>Ascomycota</taxon>
        <taxon>Pezizomycotina</taxon>
        <taxon>Sordariomycetes</taxon>
        <taxon>Hypocreomycetidae</taxon>
        <taxon>Glomerellales</taxon>
        <taxon>Glomerellaceae</taxon>
        <taxon>Colletotrichum</taxon>
        <taxon>Colletotrichum destructivum species complex</taxon>
    </lineage>
</organism>
<dbReference type="AlphaFoldDB" id="A0A5Q4BT53"/>
<feature type="compositionally biased region" description="Low complexity" evidence="2">
    <location>
        <begin position="776"/>
        <end position="788"/>
    </location>
</feature>
<feature type="compositionally biased region" description="Polar residues" evidence="2">
    <location>
        <begin position="79"/>
        <end position="97"/>
    </location>
</feature>
<feature type="non-terminal residue" evidence="4">
    <location>
        <position position="1218"/>
    </location>
</feature>
<feature type="compositionally biased region" description="Low complexity" evidence="2">
    <location>
        <begin position="534"/>
        <end position="544"/>
    </location>
</feature>
<dbReference type="GO" id="GO:0003700">
    <property type="term" value="F:DNA-binding transcription factor activity"/>
    <property type="evidence" value="ECO:0007669"/>
    <property type="project" value="InterPro"/>
</dbReference>
<gene>
    <name evidence="4" type="primary">Klf15</name>
    <name evidence="4" type="ORF">CSHISOI_05518</name>
</gene>
<feature type="compositionally biased region" description="Polar residues" evidence="2">
    <location>
        <begin position="28"/>
        <end position="43"/>
    </location>
</feature>
<name>A0A5Q4BT53_9PEZI</name>
<keyword evidence="1" id="KW-0863">Zinc-finger</keyword>
<reference evidence="4 5" key="1">
    <citation type="journal article" date="2019" name="Sci. Rep.">
        <title>Colletotrichum shisoi sp. nov., an anthracnose pathogen of Perilla frutescens in Japan: molecular phylogenetic, morphological and genomic evidence.</title>
        <authorList>
            <person name="Gan P."/>
            <person name="Tsushima A."/>
            <person name="Hiroyama R."/>
            <person name="Narusaka M."/>
            <person name="Takano Y."/>
            <person name="Narusaka Y."/>
            <person name="Kawaradani M."/>
            <person name="Damm U."/>
            <person name="Shirasu K."/>
        </authorList>
    </citation>
    <scope>NUCLEOTIDE SEQUENCE [LARGE SCALE GENOMIC DNA]</scope>
    <source>
        <strain evidence="4 5">PG-2018a</strain>
    </source>
</reference>
<proteinExistence type="predicted"/>
<feature type="compositionally biased region" description="Gly residues" evidence="2">
    <location>
        <begin position="1184"/>
        <end position="1193"/>
    </location>
</feature>
<keyword evidence="1" id="KW-0862">Zinc</keyword>
<dbReference type="SMART" id="SM00355">
    <property type="entry name" value="ZnF_C2H2"/>
    <property type="match status" value="8"/>
</dbReference>
<evidence type="ECO:0000256" key="2">
    <source>
        <dbReference type="SAM" id="MobiDB-lite"/>
    </source>
</evidence>
<evidence type="ECO:0000313" key="5">
    <source>
        <dbReference type="Proteomes" id="UP000326340"/>
    </source>
</evidence>
<dbReference type="PANTHER" id="PTHR23225">
    <property type="entry name" value="ZINC FINGER PROTEIN"/>
    <property type="match status" value="1"/>
</dbReference>
<sequence length="1218" mass="136683">MANLPKATDMEMTPAKQGQMVSPPGQETGVNISSPSGQLFHQKTQPMPWGLMNFYGGEQPWVPPGIFGASHQDRQALAPSTQRRTPNGFQGWRSTLPSECDTGFPPSDSGYESRTKHSIENTSVFNDVDRSQDTQSLSGQIMEYHPFGLTPSDGNWDMAATPVPVPASQTSAAENILICPDCQSPCKTRSELNKHHQRHRKAHKCDVPGCARTEGFGTLNDLDRHKGSVHPGVFNAGPRYRCIIGSCQTKDKIWPRADNFRQHLKRVHHQIINPEDDLSRFMLSQIPQRPDDDSFQQNAQDALEGVGSELSSECPIVWDSRPPVFEDIQLSPPQEERPESMDLILDPSLKSLDGPTSDVSLDTGMVVPKAQLQNQISESYCELTGHEFVQPKNITRAPSPKAAVSELEDNGSDGICASQLQYTLTNPSSCLKQDAPDSIKALDRTFEVSPMESMDCDAAANDPVHQEPAKSIREEESVDQDFPQEKVPMHRFPSGLPDKGLSQQAMFDYLSRMPKNVIETYLKSQAEAAPQKRASAPSSNANSPHHCPHPDCRKPFNRKCELKKHMKRHLKPYGCTFPSCYKRFGSKNDWKRHENSQHFQVEMWQCHEQRANDENESCGKFCLRRETFRSHLLREHKMKESSQVDKELEKCRVGRDGEPRFWCGFCVKIVDITQKGPNAWAERFDHIDDHYAGRNNLSKKNHSDWIPIGPELPDVDLTRSSDASSDAGLIDENLVAVASRLPQGVSGQTRKRSLGDDDERPNSKRARTYMWRCTLSSSDSNSPPTESDVLPATPPDCSATSPFMQHKQYTGDWETQQYRSHTLLGLGKQGTVFVNPHEVNISQAIFEEEAIPTPFDHSRTFSFCCSDSDELRIPQQSAFSSREMTPEALEPIVKKELPTAEPPYQQSYPDPELSEQDSLESTTKIEPLVSFDDKKDSDYRPEHRTRKRSQCKTPFSDESTYQKHMKQHHTRPFACIFNYAGCTSTFASKNEWKRHVNSQHLALQYWLCVQDGCSKTTNPPTNRRSFSSSSCSVSPTPPALPNGAIFNRKDLYTQHVRRMHVPPHVRKAQKLKKPTPEWDDHLKDLQAEAEQTRCDLPQYMRCPAGDCGHEFNGPQAWDERMEHVARHLEHAADGKEPTVQFGGETDLTLTQWASSPGVYVVRQTDTPGNWELMNPLKGEIGPSSGNGKGGNSGGKALSSLKEIVVAACSDEDAEGEEE</sequence>
<comment type="caution">
    <text evidence="4">The sequence shown here is derived from an EMBL/GenBank/DDBJ whole genome shotgun (WGS) entry which is preliminary data.</text>
</comment>
<dbReference type="OrthoDB" id="6077919at2759"/>
<protein>
    <submittedName>
        <fullName evidence="4">Krueppel-like factor 15</fullName>
    </submittedName>
</protein>
<evidence type="ECO:0000256" key="1">
    <source>
        <dbReference type="PROSITE-ProRule" id="PRU00042"/>
    </source>
</evidence>
<dbReference type="GO" id="GO:0008270">
    <property type="term" value="F:zinc ion binding"/>
    <property type="evidence" value="ECO:0007669"/>
    <property type="project" value="UniProtKB-KW"/>
</dbReference>
<dbReference type="InterPro" id="IPR013087">
    <property type="entry name" value="Znf_C2H2_type"/>
</dbReference>
<keyword evidence="1" id="KW-0479">Metal-binding</keyword>
<evidence type="ECO:0000259" key="3">
    <source>
        <dbReference type="PROSITE" id="PS50157"/>
    </source>
</evidence>
<feature type="region of interest" description="Disordered" evidence="2">
    <location>
        <begin position="525"/>
        <end position="550"/>
    </location>
</feature>
<evidence type="ECO:0000313" key="4">
    <source>
        <dbReference type="EMBL" id="TQN69961.1"/>
    </source>
</evidence>